<keyword evidence="19" id="KW-1185">Reference proteome</keyword>
<dbReference type="Pfam" id="PF24973">
    <property type="entry name" value="EGF_LMN_ATRN"/>
    <property type="match status" value="3"/>
</dbReference>
<keyword evidence="4" id="KW-0732">Signal</keyword>
<dbReference type="Pfam" id="PF13927">
    <property type="entry name" value="Ig_3"/>
    <property type="match status" value="4"/>
</dbReference>
<evidence type="ECO:0000256" key="4">
    <source>
        <dbReference type="ARBA" id="ARBA00022729"/>
    </source>
</evidence>
<evidence type="ECO:0000259" key="13">
    <source>
        <dbReference type="PROSITE" id="PS50025"/>
    </source>
</evidence>
<dbReference type="PROSITE" id="PS50027">
    <property type="entry name" value="EGF_LAM_2"/>
    <property type="match status" value="2"/>
</dbReference>
<keyword evidence="7 11" id="KW-1015">Disulfide bond</keyword>
<feature type="disulfide bond" evidence="11">
    <location>
        <begin position="2698"/>
        <end position="2707"/>
    </location>
</feature>
<dbReference type="InterPro" id="IPR013320">
    <property type="entry name" value="ConA-like_dom_sf"/>
</dbReference>
<dbReference type="CDD" id="cd00096">
    <property type="entry name" value="Ig"/>
    <property type="match status" value="2"/>
</dbReference>
<keyword evidence="11" id="KW-0245">EGF-like domain</keyword>
<dbReference type="InterPro" id="IPR003598">
    <property type="entry name" value="Ig_sub2"/>
</dbReference>
<dbReference type="CDD" id="cd00054">
    <property type="entry name" value="EGF_CA"/>
    <property type="match status" value="1"/>
</dbReference>
<evidence type="ECO:0000259" key="15">
    <source>
        <dbReference type="PROSITE" id="PS50027"/>
    </source>
</evidence>
<feature type="domain" description="Laminin EGF-like" evidence="15">
    <location>
        <begin position="879"/>
        <end position="928"/>
    </location>
</feature>
<proteinExistence type="predicted"/>
<dbReference type="CDD" id="cd00110">
    <property type="entry name" value="LamG"/>
    <property type="match status" value="3"/>
</dbReference>
<feature type="domain" description="Ig-like" evidence="16">
    <location>
        <begin position="2192"/>
        <end position="2275"/>
    </location>
</feature>
<feature type="domain" description="Ig-like" evidence="16">
    <location>
        <begin position="1628"/>
        <end position="1712"/>
    </location>
</feature>
<feature type="domain" description="Ig-like" evidence="16">
    <location>
        <begin position="2039"/>
        <end position="2116"/>
    </location>
</feature>
<dbReference type="PROSITE" id="PS01248">
    <property type="entry name" value="EGF_LAM_1"/>
    <property type="match status" value="4"/>
</dbReference>
<dbReference type="SMART" id="SM00180">
    <property type="entry name" value="EGF_Lam"/>
    <property type="match status" value="7"/>
</dbReference>
<dbReference type="Gene3D" id="2.60.120.200">
    <property type="match status" value="4"/>
</dbReference>
<evidence type="ECO:0000256" key="2">
    <source>
        <dbReference type="ARBA" id="ARBA00022525"/>
    </source>
</evidence>
<feature type="domain" description="Ig-like" evidence="16">
    <location>
        <begin position="2127"/>
        <end position="2190"/>
    </location>
</feature>
<sequence>MTSMILIFNPMYYSAVPVITVPPVPNIEVDIGGQFTIICEAVGTPTPLIVWRLNWGNIPTGDRIYVTNDNGRGNLTITDARITDSGAYTCEAINTKGAIFAIPDAIIIVRNFLALREFTVVNKKQLVNVHDVIKNSTQVTIFTLTGSKYTENNEYEVIGIGKYNTIKCRLVNGKKTDCRKICHNCETCLDNGFKFGFNPTNQGTASSTPVEQICKPPYFNVEASLSSQCLRCFCFGHTTDCFSSNLQITQVCLHFTFKMTERQCHSINTIYTLSTNLEWVTLQYGQDISMFESLLWCINLRGQIQLVNQETFVPLDQVYIQLLPSRGYSSYQITDYTRVVPTGNYYWQLPREFLGNRLSSYGGNITYTVYYEVSGREVQTNQPDIIITGNGITLYHRTQTFLRPSTPVTISAPLFPDSWRRTDGPSRGDTPVTEYASREDLMMVLENLESVYVRAQYDNQQTLTRIGEVIMTTGVAEDIGGNRAVFVEECTCPPGYTGLSCQFYQSHVPDEFSKIRSRFLFCQHNTQGDRCEECRPGYYGDATRGTPRDCKPCPCPLTRQPNHLKTNIIFITVAYKVFCYVLHVQFSPTCRLDTDGQPTCTACPVGYEGRRCERCSPGYQGNPEVLGDYCRKFGDLCDLRGSLNRTPDPQTRRCTCKGKQFLNKKFHQQNAQGDNCDQCKANTFYLNVNNPYGCIRCFCMGVTDRCQSSTWNRAQVCTFLYKILIGATFTRDSLGFKLTDVAQRIDPITSGFTVGNVGDLIYRGFSRNINDIPTYYWSLPDRFLNDKGNDITLVYRGDTSPVPNRPVSFTVPFYELLSKYILRNIQMDIAENRNTGQDRAFAVEQCVCPRGYKGLSCEDCDTGYTRSGGGLYLGICEPCSCNGHARECDPITGTCTNCQHNTEGENCQRCARGFYGDPTKGTPYDCQPCPCPLTEEPNQFSPTCKLDVDGRVTCTACPNGHTGRQCESCIEGFTGNPSRPGDYCKYRQGPVCDCDRRGTVANTRCDPATKQCQCKSNSQGCLACYCMGITNQCSSSSYYRDVLRPQLRDDGTHNFVLTNRRLSNVIEDGFEIDVDRNQITFNQFAGVQRERESLFFSLPPKFRGNRINRKIINSFFGLTLLEIHRKILNSFFGLTVLEIHRKTVSSYGGYLRFTIETSVASDVGGTFRDVDVEIISSGQRQRMYYLFNPALTPRTPQTYEILMRESSFRMLDGQNPTRERFMSVLADIEAILIRATYHSSMNSATLRNVELDTAVPTPTTLGRTPMVESCRCPEGYTGLSCEQCAQGYLRAEDSGTGLGRCTRCNCNGHSSTCDPITGQCLNCQHNTEGDRCERCATGYYGDATSGTPADCRVCPCPLTIPSNQFSRTCYLDTDGAVTCDRCPTGYLGRKCERCDTDRGYVGNPTQPNGKCELETVNLRPVVDINPTRIEIPPNQIISIQCNVRGQGPFQVVWSRVDNRPLPARASVSPRYTLTIRNAERSDSGRYACMATNIYGNTREYVTVIVTVLIFYRTVLKIKIRNSMTTILVWTRQGGILPPKAIDNNGVLMIPNVRPEDQGNYICTGSDMMSTDTAIATLKVEDGSCKYNAPQHLFRKPTPFELPASFVLVYLLIVCVNSNMPYDIIEEPPRVTITPRYQTVEEGTRVEFRCTATGNPLPVIEWRKRSGSLSSEATVRNGVLTFPAVRRSDESEYYCRATNRAGTNEIRTILYVTPNRTRPTIQVIVRQTSVVAIVGSTVQLVCYVEDSTGKIWSRGVGLPPGSSQVDGTLTITNVQPSYSGRYICTATSPDGNTGVGERPTVAVAPRNITIPMGTTGTLTCTTTGRPQPTVIWSKSRSELTDRHKIERRMRPKIDLHPSTNQVIGIGGSALFQCRVMDGDPRPTVRWTRAGNEPFTNTTEIQQNGVISFRSVTGEEAGAYVCTATNSMGSSTATATLTIRGPPRITIQPSRQIYAITGQRISLECIAEGEPTPSVVWRTDRAPSRGDIPIETDQVGGQLGSAVLVIESVQETDEGRYTCIAKNEAGTTSETAVVSVDEVRPGQITITGPVAPVVEGQRVELQCNTQGLTNAVVRWRRRNGPLPPNHSIRDGRLIIPSFRSEYSGEYICSASTPQRDYDASIFIIVTVTPSLTIAPGRVAARAGQLVQLKCIPQGSGPFNIEWTKVDGRLSGLAKQRDDGTLEIQGVTAADAGLPPTIVLPRKEERARLGESLSLRCNARGSPTPEIRWEKEGGELPLSHTQQGGVLTIYSLQETDEGRYWCTASSNAGIARDYVLLRLDRGPDTGGTTVSIDTKTVNVGERVEMECVVTGTPTPIVTWSKLENRLPRSADINDAFLVIPSVQPEDAGTYVCTAENIAGSVKQQVNLYVKGRPIISGQADSMTAALGTAASLQCNAVGYPQPEISWHKRDGTMPREYKVENGDLQIPRVRPEDAGVYTCQAENQMGTNQHNMELVVGDLVPYFPQNPSSYISYPPMNDVYLDFDILLSLKPESTEGLVLYNSHYNEPNGDFVCFGLREGYPEFRFDVGAGPAIIQGNRTLPLDQWHTVKLKRDRTRGSMVINDEAEYTGEAPGRFQGLDLQQNLYIGGVPDYTRIPDAAGFSSGFVGSISQLRVQDKDLNLGGDALSLHNVELYNSCYQSPCRNGGRCIPSNTKYGYECICPQGYAGTNCEIQGERCYPGACGIDGRCHNLEGGSGFMCICPLGRVGAGCRSDVLIVNPMFNSSSFVSYPQVRSARFDISIEIEFKPQSLENGIILYSGQREDGNGDYFSLLIRDGYLEFRYNTGSGPAILRSRNVLRVGEWTKVTATKQGQEGTLIVNAGQPVKVYPWSYYANKYHNYYNNYLRRRYRYRRGVSPGSTIGLDLKTPLYVGGVDPRMRLPTGLGITRGFYGCVAELQINLQPIDLLNDAIESANVMDCGERNICNRRPCRNGGTCERLSATDYQCLCTPTFTGFDLDGYVEFSRDFLPHSQGQDKEVVRLTIRTRESDGLVFWQGQSQPGQRLQDGDYVAIGLKNGYVEFRLGKNGRLVIDNNESEGVDGTSVGILQMLNAEGNIYFGGVPHPETMTGGRYTQNFKGCVSDIYLQDKGPLRVPDDAAGGFNFLSSFKYAIDSVVHIVYDQQIKINK</sequence>
<feature type="domain" description="Ig-like" evidence="16">
    <location>
        <begin position="2280"/>
        <end position="2365"/>
    </location>
</feature>
<dbReference type="SMART" id="SM00282">
    <property type="entry name" value="LamG"/>
    <property type="match status" value="3"/>
</dbReference>
<dbReference type="SMART" id="SM00181">
    <property type="entry name" value="EGF"/>
    <property type="match status" value="8"/>
</dbReference>
<dbReference type="EMBL" id="JARBDR010000141">
    <property type="protein sequence ID" value="KAJ8320480.1"/>
    <property type="molecule type" value="Genomic_DNA"/>
</dbReference>
<feature type="disulfide bond" evidence="11">
    <location>
        <begin position="2658"/>
        <end position="2667"/>
    </location>
</feature>
<feature type="domain" description="Ig-like" evidence="16">
    <location>
        <begin position="1420"/>
        <end position="1506"/>
    </location>
</feature>
<dbReference type="SUPFAM" id="SSF48726">
    <property type="entry name" value="Immunoglobulin"/>
    <property type="match status" value="12"/>
</dbReference>
<dbReference type="Pfam" id="PF00054">
    <property type="entry name" value="Laminin_G_1"/>
    <property type="match status" value="2"/>
</dbReference>
<feature type="domain" description="Laminin G" evidence="13">
    <location>
        <begin position="2713"/>
        <end position="2921"/>
    </location>
</feature>
<gene>
    <name evidence="18" type="ORF">KUTeg_002067</name>
</gene>
<comment type="caution">
    <text evidence="18">The sequence shown here is derived from an EMBL/GenBank/DDBJ whole genome shotgun (WGS) entry which is preliminary data.</text>
</comment>
<dbReference type="Gene3D" id="2.10.25.10">
    <property type="entry name" value="Laminin"/>
    <property type="match status" value="9"/>
</dbReference>
<name>A0ABQ9FTC0_TEGGR</name>
<reference evidence="18 19" key="1">
    <citation type="submission" date="2022-12" db="EMBL/GenBank/DDBJ databases">
        <title>Chromosome-level genome of Tegillarca granosa.</title>
        <authorList>
            <person name="Kim J."/>
        </authorList>
    </citation>
    <scope>NUCLEOTIDE SEQUENCE [LARGE SCALE GENOMIC DNA]</scope>
    <source>
        <strain evidence="18">Teg-2019</strain>
        <tissue evidence="18">Adductor muscle</tissue>
    </source>
</reference>
<dbReference type="PROSITE" id="PS51115">
    <property type="entry name" value="LAMININ_IVA"/>
    <property type="match status" value="2"/>
</dbReference>
<dbReference type="PANTHER" id="PTHR10075">
    <property type="entry name" value="BASIGIN RELATED"/>
    <property type="match status" value="1"/>
</dbReference>
<dbReference type="Pfam" id="PF02210">
    <property type="entry name" value="Laminin_G_2"/>
    <property type="match status" value="1"/>
</dbReference>
<keyword evidence="9 12" id="KW-0424">Laminin EGF-like domain</keyword>
<feature type="disulfide bond" evidence="11">
    <location>
        <begin position="2639"/>
        <end position="2656"/>
    </location>
</feature>
<evidence type="ECO:0000259" key="17">
    <source>
        <dbReference type="PROSITE" id="PS51115"/>
    </source>
</evidence>
<dbReference type="PANTHER" id="PTHR10075:SF100">
    <property type="entry name" value="FASCICLIN-2"/>
    <property type="match status" value="1"/>
</dbReference>
<evidence type="ECO:0000256" key="9">
    <source>
        <dbReference type="ARBA" id="ARBA00023292"/>
    </source>
</evidence>
<dbReference type="CDD" id="cd00055">
    <property type="entry name" value="EGF_Lam"/>
    <property type="match status" value="7"/>
</dbReference>
<feature type="domain" description="Laminin G" evidence="13">
    <location>
        <begin position="2457"/>
        <end position="2634"/>
    </location>
</feature>
<feature type="disulfide bond" evidence="12">
    <location>
        <begin position="898"/>
        <end position="907"/>
    </location>
</feature>
<keyword evidence="8" id="KW-0325">Glycoprotein</keyword>
<feature type="domain" description="Ig-like" evidence="16">
    <location>
        <begin position="1718"/>
        <end position="1801"/>
    </location>
</feature>
<evidence type="ECO:0000259" key="16">
    <source>
        <dbReference type="PROSITE" id="PS50835"/>
    </source>
</evidence>
<feature type="domain" description="Ig-like" evidence="16">
    <location>
        <begin position="1527"/>
        <end position="1580"/>
    </location>
</feature>
<keyword evidence="3" id="KW-0272">Extracellular matrix</keyword>
<comment type="caution">
    <text evidence="11">Lacks conserved residue(s) required for the propagation of feature annotation.</text>
</comment>
<dbReference type="Pfam" id="PF07679">
    <property type="entry name" value="I-set"/>
    <property type="match status" value="6"/>
</dbReference>
<dbReference type="InterPro" id="IPR036179">
    <property type="entry name" value="Ig-like_dom_sf"/>
</dbReference>
<dbReference type="InterPro" id="IPR056863">
    <property type="entry name" value="LMN_ATRN_NET-like_EGF"/>
</dbReference>
<feature type="domain" description="EGF-like" evidence="14">
    <location>
        <begin position="2917"/>
        <end position="2954"/>
    </location>
</feature>
<dbReference type="SMART" id="SM00408">
    <property type="entry name" value="IGc2"/>
    <property type="match status" value="12"/>
</dbReference>
<dbReference type="SMART" id="SM00409">
    <property type="entry name" value="IG"/>
    <property type="match status" value="11"/>
</dbReference>
<organism evidence="18 19">
    <name type="scientific">Tegillarca granosa</name>
    <name type="common">Malaysian cockle</name>
    <name type="synonym">Anadara granosa</name>
    <dbReference type="NCBI Taxonomy" id="220873"/>
    <lineage>
        <taxon>Eukaryota</taxon>
        <taxon>Metazoa</taxon>
        <taxon>Spiralia</taxon>
        <taxon>Lophotrochozoa</taxon>
        <taxon>Mollusca</taxon>
        <taxon>Bivalvia</taxon>
        <taxon>Autobranchia</taxon>
        <taxon>Pteriomorphia</taxon>
        <taxon>Arcoida</taxon>
        <taxon>Arcoidea</taxon>
        <taxon>Arcidae</taxon>
        <taxon>Tegillarca</taxon>
    </lineage>
</organism>
<dbReference type="PROSITE" id="PS01186">
    <property type="entry name" value="EGF_2"/>
    <property type="match status" value="1"/>
</dbReference>
<dbReference type="InterPro" id="IPR000742">
    <property type="entry name" value="EGF"/>
</dbReference>
<dbReference type="PROSITE" id="PS00022">
    <property type="entry name" value="EGF_1"/>
    <property type="match status" value="2"/>
</dbReference>
<feature type="domain" description="Laminin G" evidence="13">
    <location>
        <begin position="2946"/>
        <end position="3103"/>
    </location>
</feature>
<dbReference type="InterPro" id="IPR013098">
    <property type="entry name" value="Ig_I-set"/>
</dbReference>
<evidence type="ECO:0000259" key="14">
    <source>
        <dbReference type="PROSITE" id="PS50026"/>
    </source>
</evidence>
<evidence type="ECO:0008006" key="20">
    <source>
        <dbReference type="Google" id="ProtNLM"/>
    </source>
</evidence>
<dbReference type="PROSITE" id="PS50026">
    <property type="entry name" value="EGF_3"/>
    <property type="match status" value="3"/>
</dbReference>
<evidence type="ECO:0000313" key="18">
    <source>
        <dbReference type="EMBL" id="KAJ8320480.1"/>
    </source>
</evidence>
<dbReference type="Gene3D" id="2.60.40.10">
    <property type="entry name" value="Immunoglobulins"/>
    <property type="match status" value="13"/>
</dbReference>
<dbReference type="SUPFAM" id="SSF57196">
    <property type="entry name" value="EGF/Laminin"/>
    <property type="match status" value="6"/>
</dbReference>
<evidence type="ECO:0000256" key="12">
    <source>
        <dbReference type="PROSITE-ProRule" id="PRU00460"/>
    </source>
</evidence>
<evidence type="ECO:0000313" key="19">
    <source>
        <dbReference type="Proteomes" id="UP001217089"/>
    </source>
</evidence>
<protein>
    <recommendedName>
        <fullName evidence="20">Basement membrane-specific heparan sulfate proteoglycan core protein</fullName>
    </recommendedName>
</protein>
<accession>A0ABQ9FTC0</accession>
<feature type="domain" description="Ig-like" evidence="16">
    <location>
        <begin position="1941"/>
        <end position="2033"/>
    </location>
</feature>
<dbReference type="InterPro" id="IPR000034">
    <property type="entry name" value="Laminin_IV"/>
</dbReference>
<dbReference type="Pfam" id="PF00052">
    <property type="entry name" value="Laminin_B"/>
    <property type="match status" value="2"/>
</dbReference>
<evidence type="ECO:0000256" key="10">
    <source>
        <dbReference type="ARBA" id="ARBA00023319"/>
    </source>
</evidence>
<dbReference type="SUPFAM" id="SSF49899">
    <property type="entry name" value="Concanavalin A-like lectins/glucanases"/>
    <property type="match status" value="3"/>
</dbReference>
<evidence type="ECO:0000256" key="8">
    <source>
        <dbReference type="ARBA" id="ARBA00023180"/>
    </source>
</evidence>
<dbReference type="InterPro" id="IPR001791">
    <property type="entry name" value="Laminin_G"/>
</dbReference>
<feature type="domain" description="Ig-like" evidence="16">
    <location>
        <begin position="1850"/>
        <end position="1936"/>
    </location>
</feature>
<evidence type="ECO:0000256" key="11">
    <source>
        <dbReference type="PROSITE-ProRule" id="PRU00076"/>
    </source>
</evidence>
<dbReference type="Pfam" id="PF00008">
    <property type="entry name" value="EGF"/>
    <property type="match status" value="1"/>
</dbReference>
<dbReference type="SMART" id="SM00281">
    <property type="entry name" value="LamB"/>
    <property type="match status" value="2"/>
</dbReference>
<keyword evidence="5" id="KW-0677">Repeat</keyword>
<evidence type="ECO:0000256" key="5">
    <source>
        <dbReference type="ARBA" id="ARBA00022737"/>
    </source>
</evidence>
<feature type="domain" description="Laminin IV type A" evidence="17">
    <location>
        <begin position="1050"/>
        <end position="1269"/>
    </location>
</feature>
<feature type="domain" description="EGF-like" evidence="14">
    <location>
        <begin position="2630"/>
        <end position="2668"/>
    </location>
</feature>
<evidence type="ECO:0000256" key="1">
    <source>
        <dbReference type="ARBA" id="ARBA00004302"/>
    </source>
</evidence>
<dbReference type="InterPro" id="IPR007110">
    <property type="entry name" value="Ig-like_dom"/>
</dbReference>
<dbReference type="PROSITE" id="PS50025">
    <property type="entry name" value="LAM_G_DOMAIN"/>
    <property type="match status" value="3"/>
</dbReference>
<evidence type="ECO:0000256" key="7">
    <source>
        <dbReference type="ARBA" id="ARBA00023157"/>
    </source>
</evidence>
<dbReference type="Pfam" id="PF00053">
    <property type="entry name" value="EGF_laminin"/>
    <property type="match status" value="5"/>
</dbReference>
<keyword evidence="10" id="KW-0393">Immunoglobulin domain</keyword>
<feature type="domain" description="Laminin EGF-like" evidence="15">
    <location>
        <begin position="1304"/>
        <end position="1353"/>
    </location>
</feature>
<evidence type="ECO:0000256" key="3">
    <source>
        <dbReference type="ARBA" id="ARBA00022530"/>
    </source>
</evidence>
<comment type="subcellular location">
    <subcellularLocation>
        <location evidence="1">Secreted</location>
        <location evidence="1">Extracellular space</location>
        <location evidence="1">Extracellular matrix</location>
        <location evidence="1">Basement membrane</location>
    </subcellularLocation>
</comment>
<keyword evidence="2" id="KW-0964">Secreted</keyword>
<dbReference type="InterPro" id="IPR002049">
    <property type="entry name" value="LE_dom"/>
</dbReference>
<feature type="domain" description="Ig-like" evidence="16">
    <location>
        <begin position="17"/>
        <end position="101"/>
    </location>
</feature>
<feature type="domain" description="EGF-like" evidence="14">
    <location>
        <begin position="2670"/>
        <end position="2708"/>
    </location>
</feature>
<feature type="disulfide bond" evidence="12">
    <location>
        <begin position="1323"/>
        <end position="1332"/>
    </location>
</feature>
<feature type="disulfide bond" evidence="11">
    <location>
        <begin position="2679"/>
        <end position="2696"/>
    </location>
</feature>
<evidence type="ECO:0000256" key="6">
    <source>
        <dbReference type="ARBA" id="ARBA00022869"/>
    </source>
</evidence>
<keyword evidence="6" id="KW-0084">Basement membrane</keyword>
<dbReference type="PROSITE" id="PS50835">
    <property type="entry name" value="IG_LIKE"/>
    <property type="match status" value="12"/>
</dbReference>
<feature type="domain" description="Ig-like" evidence="16">
    <location>
        <begin position="2370"/>
        <end position="2452"/>
    </location>
</feature>
<feature type="domain" description="Laminin IV type A" evidence="17">
    <location>
        <begin position="299"/>
        <end position="489"/>
    </location>
</feature>
<dbReference type="InterPro" id="IPR013783">
    <property type="entry name" value="Ig-like_fold"/>
</dbReference>
<dbReference type="InterPro" id="IPR003599">
    <property type="entry name" value="Ig_sub"/>
</dbReference>
<dbReference type="Proteomes" id="UP001217089">
    <property type="component" value="Unassembled WGS sequence"/>
</dbReference>